<dbReference type="GO" id="GO:0050545">
    <property type="term" value="F:sulfopyruvate decarboxylase activity"/>
    <property type="evidence" value="ECO:0007669"/>
    <property type="project" value="InterPro"/>
</dbReference>
<name>A0A0F9ICB9_9ZZZZ</name>
<dbReference type="SUPFAM" id="SSF52518">
    <property type="entry name" value="Thiamin diphosphate-binding fold (THDP-binding)"/>
    <property type="match status" value="1"/>
</dbReference>
<dbReference type="EMBL" id="LAZR01012757">
    <property type="protein sequence ID" value="KKM25231.1"/>
    <property type="molecule type" value="Genomic_DNA"/>
</dbReference>
<dbReference type="NCBIfam" id="TIGR03845">
    <property type="entry name" value="sulfopyru_alph"/>
    <property type="match status" value="1"/>
</dbReference>
<dbReference type="GO" id="GO:0030976">
    <property type="term" value="F:thiamine pyrophosphate binding"/>
    <property type="evidence" value="ECO:0007669"/>
    <property type="project" value="InterPro"/>
</dbReference>
<organism evidence="4">
    <name type="scientific">marine sediment metagenome</name>
    <dbReference type="NCBI Taxonomy" id="412755"/>
    <lineage>
        <taxon>unclassified sequences</taxon>
        <taxon>metagenomes</taxon>
        <taxon>ecological metagenomes</taxon>
    </lineage>
</organism>
<dbReference type="Pfam" id="PF02776">
    <property type="entry name" value="TPP_enzyme_N"/>
    <property type="match status" value="1"/>
</dbReference>
<evidence type="ECO:0000256" key="2">
    <source>
        <dbReference type="ARBA" id="ARBA00023239"/>
    </source>
</evidence>
<dbReference type="AlphaFoldDB" id="A0A0F9ICB9"/>
<dbReference type="InterPro" id="IPR029061">
    <property type="entry name" value="THDP-binding"/>
</dbReference>
<gene>
    <name evidence="4" type="ORF">LCGC14_1597090</name>
</gene>
<dbReference type="InterPro" id="IPR012001">
    <property type="entry name" value="Thiamin_PyroP_enz_TPP-bd_dom"/>
</dbReference>
<accession>A0A0F9ICB9</accession>
<dbReference type="PANTHER" id="PTHR42818">
    <property type="entry name" value="SULFOPYRUVATE DECARBOXYLASE SUBUNIT ALPHA"/>
    <property type="match status" value="1"/>
</dbReference>
<dbReference type="InterPro" id="IPR051818">
    <property type="entry name" value="TPP_dependent_decarboxylase"/>
</dbReference>
<reference evidence="4" key="1">
    <citation type="journal article" date="2015" name="Nature">
        <title>Complex archaea that bridge the gap between prokaryotes and eukaryotes.</title>
        <authorList>
            <person name="Spang A."/>
            <person name="Saw J.H."/>
            <person name="Jorgensen S.L."/>
            <person name="Zaremba-Niedzwiedzka K."/>
            <person name="Martijn J."/>
            <person name="Lind A.E."/>
            <person name="van Eijk R."/>
            <person name="Schleper C."/>
            <person name="Guy L."/>
            <person name="Ettema T.J."/>
        </authorList>
    </citation>
    <scope>NUCLEOTIDE SEQUENCE</scope>
</reference>
<proteinExistence type="predicted"/>
<comment type="caution">
    <text evidence="4">The sequence shown here is derived from an EMBL/GenBank/DDBJ whole genome shotgun (WGS) entry which is preliminary data.</text>
</comment>
<sequence length="169" mass="18636">MYVMSVDLRLYEAIKNSGIDLILSLPCIMLKGLLQLIEERKEIQHIPITREEEGVGIAAGAYLGGKMPAILMQNSGLGNSINAIKSLLQLYKIPAIFIMSHRGAEGEKIIAQIPMGKLTPDLLDLLKIKKFIINNPEKINEIERAVTLSKKSKESVGILLKKTLWGGTT</sequence>
<evidence type="ECO:0000256" key="1">
    <source>
        <dbReference type="ARBA" id="ARBA00022793"/>
    </source>
</evidence>
<evidence type="ECO:0000259" key="3">
    <source>
        <dbReference type="Pfam" id="PF02776"/>
    </source>
</evidence>
<dbReference type="CDD" id="cd07035">
    <property type="entry name" value="TPP_PYR_POX_like"/>
    <property type="match status" value="1"/>
</dbReference>
<protein>
    <recommendedName>
        <fullName evidence="3">Thiamine pyrophosphate enzyme N-terminal TPP-binding domain-containing protein</fullName>
    </recommendedName>
</protein>
<dbReference type="PANTHER" id="PTHR42818:SF1">
    <property type="entry name" value="SULFOPYRUVATE DECARBOXYLASE"/>
    <property type="match status" value="1"/>
</dbReference>
<dbReference type="InterPro" id="IPR022502">
    <property type="entry name" value="Sulfopyruvate_deCO2ase_alpha"/>
</dbReference>
<keyword evidence="2" id="KW-0456">Lyase</keyword>
<keyword evidence="1" id="KW-0210">Decarboxylase</keyword>
<feature type="domain" description="Thiamine pyrophosphate enzyme N-terminal TPP-binding" evidence="3">
    <location>
        <begin position="9"/>
        <end position="108"/>
    </location>
</feature>
<evidence type="ECO:0000313" key="4">
    <source>
        <dbReference type="EMBL" id="KKM25231.1"/>
    </source>
</evidence>
<dbReference type="Gene3D" id="3.40.50.970">
    <property type="match status" value="1"/>
</dbReference>